<reference evidence="2" key="1">
    <citation type="submission" date="2021-02" db="EMBL/GenBank/DDBJ databases">
        <authorList>
            <person name="Nowell W R."/>
        </authorList>
    </citation>
    <scope>NUCLEOTIDE SEQUENCE</scope>
</reference>
<proteinExistence type="predicted"/>
<sequence>MKKGSPSTVPLTETLANIYLYDWQKSILNQFEYNQELFGRNQDRIFFTWNQSLRQRQPNGELYTRVYHDPMALRYTLPYVVGQSKMRHSEWFRSALLRAVCYCSSAEDFHQERIYPELTYLVNGYSFYFVESHVQHFFDYFELQMQRSTQLQELNDNNQVARFNYYYNYWPRCEFNRYFHELWSRHFASHPTLRWEI</sequence>
<dbReference type="Proteomes" id="UP000663828">
    <property type="component" value="Unassembled WGS sequence"/>
</dbReference>
<dbReference type="AlphaFoldDB" id="A0A816HIX6"/>
<organism evidence="2 3">
    <name type="scientific">Adineta ricciae</name>
    <name type="common">Rotifer</name>
    <dbReference type="NCBI Taxonomy" id="249248"/>
    <lineage>
        <taxon>Eukaryota</taxon>
        <taxon>Metazoa</taxon>
        <taxon>Spiralia</taxon>
        <taxon>Gnathifera</taxon>
        <taxon>Rotifera</taxon>
        <taxon>Eurotatoria</taxon>
        <taxon>Bdelloidea</taxon>
        <taxon>Adinetida</taxon>
        <taxon>Adinetidae</taxon>
        <taxon>Adineta</taxon>
    </lineage>
</organism>
<dbReference type="InterPro" id="IPR058912">
    <property type="entry name" value="HTH_animal"/>
</dbReference>
<name>A0A816HIX6_ADIRI</name>
<evidence type="ECO:0000313" key="2">
    <source>
        <dbReference type="EMBL" id="CAF1687968.1"/>
    </source>
</evidence>
<protein>
    <recommendedName>
        <fullName evidence="1">Helix-turn-helix domain-containing protein</fullName>
    </recommendedName>
</protein>
<dbReference type="Pfam" id="PF26215">
    <property type="entry name" value="HTH_animal"/>
    <property type="match status" value="1"/>
</dbReference>
<dbReference type="EMBL" id="CAJNOR010017946">
    <property type="protein sequence ID" value="CAF1687968.1"/>
    <property type="molecule type" value="Genomic_DNA"/>
</dbReference>
<keyword evidence="3" id="KW-1185">Reference proteome</keyword>
<feature type="domain" description="Helix-turn-helix" evidence="1">
    <location>
        <begin position="91"/>
        <end position="134"/>
    </location>
</feature>
<accession>A0A816HIX6</accession>
<comment type="caution">
    <text evidence="2">The sequence shown here is derived from an EMBL/GenBank/DDBJ whole genome shotgun (WGS) entry which is preliminary data.</text>
</comment>
<evidence type="ECO:0000259" key="1">
    <source>
        <dbReference type="Pfam" id="PF26215"/>
    </source>
</evidence>
<gene>
    <name evidence="2" type="ORF">XAT740_LOCUS62640</name>
</gene>
<feature type="non-terminal residue" evidence="2">
    <location>
        <position position="1"/>
    </location>
</feature>
<evidence type="ECO:0000313" key="3">
    <source>
        <dbReference type="Proteomes" id="UP000663828"/>
    </source>
</evidence>